<comment type="caution">
    <text evidence="2">The sequence shown here is derived from an EMBL/GenBank/DDBJ whole genome shotgun (WGS) entry which is preliminary data.</text>
</comment>
<reference evidence="3" key="2">
    <citation type="journal article" date="2016" name="Genome Announc.">
        <title>Draft Genome Sequences of Two Novel Amoeba-Resistant Intranuclear Bacteria, 'Candidatus Berkiella cookevillensis' and 'Candidatus Berkiella aquae'.</title>
        <authorList>
            <person name="Mehari Y.T."/>
            <person name="Arivett B.A."/>
            <person name="Farone A.L."/>
            <person name="Gunderson J.H."/>
            <person name="Farone M.B."/>
        </authorList>
    </citation>
    <scope>NUCLEOTIDE SEQUENCE</scope>
    <source>
        <strain evidence="3">HT99</strain>
    </source>
</reference>
<dbReference type="InterPro" id="IPR043964">
    <property type="entry name" value="P-loop_TraG"/>
</dbReference>
<dbReference type="SUPFAM" id="SSF52540">
    <property type="entry name" value="P-loop containing nucleoside triphosphate hydrolases"/>
    <property type="match status" value="1"/>
</dbReference>
<dbReference type="OrthoDB" id="9816422at2"/>
<gene>
    <name evidence="3" type="primary">traC</name>
    <name evidence="3" type="ORF">HT99x_015090</name>
    <name evidence="2" type="ORF">HT99x_02660</name>
</gene>
<dbReference type="InterPro" id="IPR014117">
    <property type="entry name" value="TraC-F-type"/>
</dbReference>
<evidence type="ECO:0000313" key="2">
    <source>
        <dbReference type="EMBL" id="KRG20268.1"/>
    </source>
</evidence>
<dbReference type="InterPro" id="IPR053155">
    <property type="entry name" value="F-pilin_assembly_TraC"/>
</dbReference>
<dbReference type="Pfam" id="PF11130">
    <property type="entry name" value="TraC_F_IV"/>
    <property type="match status" value="1"/>
</dbReference>
<evidence type="ECO:0000259" key="1">
    <source>
        <dbReference type="Pfam" id="PF19044"/>
    </source>
</evidence>
<dbReference type="Gene3D" id="3.40.50.300">
    <property type="entry name" value="P-loop containing nucleotide triphosphate hydrolases"/>
    <property type="match status" value="1"/>
</dbReference>
<dbReference type="EMBL" id="LKAJ01000014">
    <property type="protein sequence ID" value="KRG20268.1"/>
    <property type="molecule type" value="Genomic_DNA"/>
</dbReference>
<dbReference type="PANTHER" id="PTHR38467:SF1">
    <property type="entry name" value="CONJUGATIVE TRANSFER: ASSEMBLY"/>
    <property type="match status" value="1"/>
</dbReference>
<evidence type="ECO:0000313" key="4">
    <source>
        <dbReference type="Proteomes" id="UP000051497"/>
    </source>
</evidence>
<evidence type="ECO:0000313" key="3">
    <source>
        <dbReference type="EMBL" id="MCS5712764.1"/>
    </source>
</evidence>
<dbReference type="STRING" id="295108.HT99x_02660"/>
<dbReference type="NCBIfam" id="TIGR02746">
    <property type="entry name" value="TraC-F-type"/>
    <property type="match status" value="1"/>
</dbReference>
<dbReference type="RefSeq" id="WP_075067261.1">
    <property type="nucleotide sequence ID" value="NZ_LKAJ02000002.1"/>
</dbReference>
<dbReference type="Gene3D" id="1.10.8.730">
    <property type="match status" value="1"/>
</dbReference>
<dbReference type="AlphaFoldDB" id="A0A0Q9YI70"/>
<reference evidence="2" key="1">
    <citation type="submission" date="2015-09" db="EMBL/GenBank/DDBJ databases">
        <title>Draft Genome Sequences of Two Novel Amoeba-resistant Intranuclear Bacteria, Candidatus Berkiella cookevillensis and Candidatus Berkiella aquae.</title>
        <authorList>
            <person name="Mehari Y.T."/>
            <person name="Arivett B.A."/>
            <person name="Farone A.L."/>
            <person name="Gunderson J.H."/>
            <person name="Farone M.B."/>
        </authorList>
    </citation>
    <scope>NUCLEOTIDE SEQUENCE [LARGE SCALE GENOMIC DNA]</scope>
    <source>
        <strain evidence="2">HT99</strain>
    </source>
</reference>
<name>A0A0Q9YI70_9GAMM</name>
<organism evidence="2">
    <name type="scientific">Candidatus Berkiella aquae</name>
    <dbReference type="NCBI Taxonomy" id="295108"/>
    <lineage>
        <taxon>Bacteria</taxon>
        <taxon>Pseudomonadati</taxon>
        <taxon>Pseudomonadota</taxon>
        <taxon>Gammaproteobacteria</taxon>
        <taxon>Candidatus Berkiellales</taxon>
        <taxon>Candidatus Berkiellaceae</taxon>
        <taxon>Candidatus Berkiella</taxon>
    </lineage>
</organism>
<accession>A0A0Q9YI70</accession>
<reference evidence="3" key="3">
    <citation type="submission" date="2021-06" db="EMBL/GenBank/DDBJ databases">
        <title>Genomic Description and Analysis of Intracellular Bacteria, Candidatus Berkiella cookevillensis and Candidatus Berkiella aquae.</title>
        <authorList>
            <person name="Kidane D.T."/>
            <person name="Mehari Y.T."/>
            <person name="Rice F.C."/>
            <person name="Arivett B.A."/>
            <person name="Farone A.L."/>
            <person name="Berk S.G."/>
            <person name="Farone M.B."/>
        </authorList>
    </citation>
    <scope>NUCLEOTIDE SEQUENCE</scope>
    <source>
        <strain evidence="3">HT99</strain>
    </source>
</reference>
<feature type="domain" description="TraG P-loop" evidence="1">
    <location>
        <begin position="444"/>
        <end position="805"/>
    </location>
</feature>
<dbReference type="Proteomes" id="UP000051497">
    <property type="component" value="Unassembled WGS sequence"/>
</dbReference>
<dbReference type="Pfam" id="PF19044">
    <property type="entry name" value="P-loop_TraG"/>
    <property type="match status" value="1"/>
</dbReference>
<keyword evidence="4" id="KW-1185">Reference proteome</keyword>
<dbReference type="InterPro" id="IPR027417">
    <property type="entry name" value="P-loop_NTPase"/>
</dbReference>
<sequence>MIKWQGFFEKPSQFSPFEHILHEELPYDAYDEEHQLFYNKDTISFCIESNPLTGANEEVLKLINNLLVTGFPEGCILQVHLFASPKIGPILDKWNQSRLNSNPIFEYLTKARIGHLTQSAYKSLLTDESVLLRDFRLYFSVIFDKGDTEKSLREILIVREQLLSALRTLGVPYKIVQVEEFIALMREWIAPNDKIDVEKVIWNPNDTLNAQISGQPKPIDIRSNFLQIGEEFEIRPLVVEQYPQQWPLWGMQSLIGDLFHINQSLCSPFYFSFSLYFPSQTRQRDRATLKSTRWRRLHESPIRRFLPITGYVTQEWENVNRKVALGEKFIWVMHSLVLYCKRGEGERAVHAAENLFSLNGWKLKPTLYTTLPVWLASLPMSLNKEWLEAMHGLGFAKTMLHSSASQLLPIIAESKGTPDPRLLLVGRRGQLFGWDPFHNEKAGGNFNICVVGKPGSGKSVVMQELQLSILASGGRVWVIDIGRSAQKTCELVGGQLIDFAPNSQICINPFSDLESLTEDDLKMLKPLITNMALKKRDATDIEDSFIEEAITSVWNDYGSNTTITLIAHWLESQSEDLVAKELGRMLYPYTSQGMYGRLWNGKNTINFDNPYVLLELDNLESTKDLQTVVLLAYLHRVSNALFLGDRNQRKMCVMDEVWALLNGCRVTEFIQAFARRARKHNGSIMLGTQDISDFFSSQAGEISFRISDWLIMLQQKGESIDRFIEKGQKKVDAYQEKLMKSLRTVNGRYSEMMICGDNWYAVGRLFLDPFSQILYSSKAQEYQAVHDLREKGYSLPEAIALVAKEVQRGKGN</sequence>
<protein>
    <submittedName>
        <fullName evidence="2">AAA-like domain protein</fullName>
    </submittedName>
    <submittedName>
        <fullName evidence="3">Type IV secretion system protein TraC</fullName>
    </submittedName>
</protein>
<dbReference type="InterPro" id="IPR025955">
    <property type="entry name" value="TraC/Conjuga_ATPase"/>
</dbReference>
<dbReference type="EMBL" id="LKAJ02000002">
    <property type="protein sequence ID" value="MCS5712764.1"/>
    <property type="molecule type" value="Genomic_DNA"/>
</dbReference>
<dbReference type="PANTHER" id="PTHR38467">
    <property type="match status" value="1"/>
</dbReference>
<proteinExistence type="predicted"/>